<dbReference type="PANTHER" id="PTHR35342">
    <property type="entry name" value="TRICARBOXYLIC TRANSPORT PROTEIN"/>
    <property type="match status" value="1"/>
</dbReference>
<feature type="transmembrane region" description="Helical" evidence="1">
    <location>
        <begin position="61"/>
        <end position="85"/>
    </location>
</feature>
<keyword evidence="4" id="KW-1185">Reference proteome</keyword>
<dbReference type="EMBL" id="JACSQK010000006">
    <property type="protein sequence ID" value="MBD7961345.1"/>
    <property type="molecule type" value="Genomic_DNA"/>
</dbReference>
<comment type="caution">
    <text evidence="3">The sequence shown here is derived from an EMBL/GenBank/DDBJ whole genome shotgun (WGS) entry which is preliminary data.</text>
</comment>
<dbReference type="Pfam" id="PF01970">
    <property type="entry name" value="TctA"/>
    <property type="match status" value="1"/>
</dbReference>
<sequence>MELIHALWQGLAVATTPENLLWALAGCVLGTAMGVLPGFGPSVAIAVLLPMTFHVDITQAFIFFIAIAGGGMYGGSTASIVLNTPGESASMVTAMEGNRMALNGRAGVALATAAIGSFVAGTLAAVFVVWAAPWVAGVAQKLGPAETFMLMVMALGAVSAAIDKSTLRGMTALFIGLALACVGIESTSGAERWTAGWPLLYDGIDMVLVAVGLFVVAEVLHAAMYEGRVRSTLNTVGRVRMSPQDWKRSWRPWLRGTVIGTPFGCVPVGGIDMPTYVSYASERYMVREQYRNEFGKEGAIEGVAGPEAANNATVTAALIPLLTMGIPTSNTTAVMLGAFQNYGVMPGHQWFAVGHALVWVLIASLFIGNLMLLVLNLPMARMWTWLLRIPRPQRYAAMLVLATAGVYGMRQSMGDVFIMYGLGLLGVAMRRFDFPLTPLVVGLALGPMAEVQLRQAVAVGNGSLAIFVQRPWSLALLVVVLLLVVVPRALQGWANRRMAQARAYAQEEGL</sequence>
<feature type="transmembrane region" description="Helical" evidence="1">
    <location>
        <begin position="106"/>
        <end position="130"/>
    </location>
</feature>
<feature type="transmembrane region" description="Helical" evidence="1">
    <location>
        <begin position="206"/>
        <end position="225"/>
    </location>
</feature>
<dbReference type="Proteomes" id="UP000634919">
    <property type="component" value="Unassembled WGS sequence"/>
</dbReference>
<dbReference type="PANTHER" id="PTHR35342:SF5">
    <property type="entry name" value="TRICARBOXYLIC TRANSPORT PROTEIN"/>
    <property type="match status" value="1"/>
</dbReference>
<name>A0ABR8SCY1_9BURK</name>
<gene>
    <name evidence="3" type="ORF">H9646_12710</name>
</gene>
<feature type="transmembrane region" description="Helical" evidence="1">
    <location>
        <begin position="20"/>
        <end position="49"/>
    </location>
</feature>
<evidence type="ECO:0000259" key="2">
    <source>
        <dbReference type="Pfam" id="PF01970"/>
    </source>
</evidence>
<feature type="transmembrane region" description="Helical" evidence="1">
    <location>
        <begin position="472"/>
        <end position="490"/>
    </location>
</feature>
<reference evidence="3 4" key="1">
    <citation type="submission" date="2020-08" db="EMBL/GenBank/DDBJ databases">
        <title>A Genomic Blueprint of the Chicken Gut Microbiome.</title>
        <authorList>
            <person name="Gilroy R."/>
            <person name="Ravi A."/>
            <person name="Getino M."/>
            <person name="Pursley I."/>
            <person name="Horton D.L."/>
            <person name="Alikhan N.-F."/>
            <person name="Baker D."/>
            <person name="Gharbi K."/>
            <person name="Hall N."/>
            <person name="Watson M."/>
            <person name="Adriaenssens E.M."/>
            <person name="Foster-Nyarko E."/>
            <person name="Jarju S."/>
            <person name="Secka A."/>
            <person name="Antonio M."/>
            <person name="Oren A."/>
            <person name="Chaudhuri R."/>
            <person name="La Ragione R.M."/>
            <person name="Hildebrand F."/>
            <person name="Pallen M.J."/>
        </authorList>
    </citation>
    <scope>NUCLEOTIDE SEQUENCE [LARGE SCALE GENOMIC DNA]</scope>
    <source>
        <strain evidence="3 4">Sa2CVA6</strain>
    </source>
</reference>
<keyword evidence="1" id="KW-0472">Membrane</keyword>
<feature type="transmembrane region" description="Helical" evidence="1">
    <location>
        <begin position="142"/>
        <end position="162"/>
    </location>
</feature>
<feature type="transmembrane region" description="Helical" evidence="1">
    <location>
        <begin position="392"/>
        <end position="409"/>
    </location>
</feature>
<protein>
    <submittedName>
        <fullName evidence="3">Tripartite tricarboxylate transporter permease</fullName>
    </submittedName>
</protein>
<dbReference type="RefSeq" id="WP_191723754.1">
    <property type="nucleotide sequence ID" value="NZ_JACSQK010000006.1"/>
</dbReference>
<feature type="transmembrane region" description="Helical" evidence="1">
    <location>
        <begin position="169"/>
        <end position="186"/>
    </location>
</feature>
<feature type="domain" description="DUF112" evidence="2">
    <location>
        <begin position="20"/>
        <end position="440"/>
    </location>
</feature>
<evidence type="ECO:0000256" key="1">
    <source>
        <dbReference type="SAM" id="Phobius"/>
    </source>
</evidence>
<dbReference type="InterPro" id="IPR002823">
    <property type="entry name" value="DUF112_TM"/>
</dbReference>
<evidence type="ECO:0000313" key="4">
    <source>
        <dbReference type="Proteomes" id="UP000634919"/>
    </source>
</evidence>
<organism evidence="3 4">
    <name type="scientific">Comamonas avium</name>
    <dbReference type="NCBI Taxonomy" id="2762231"/>
    <lineage>
        <taxon>Bacteria</taxon>
        <taxon>Pseudomonadati</taxon>
        <taxon>Pseudomonadota</taxon>
        <taxon>Betaproteobacteria</taxon>
        <taxon>Burkholderiales</taxon>
        <taxon>Comamonadaceae</taxon>
        <taxon>Comamonas</taxon>
    </lineage>
</organism>
<keyword evidence="1" id="KW-0812">Transmembrane</keyword>
<accession>A0ABR8SCY1</accession>
<keyword evidence="1" id="KW-1133">Transmembrane helix</keyword>
<feature type="transmembrane region" description="Helical" evidence="1">
    <location>
        <begin position="350"/>
        <end position="372"/>
    </location>
</feature>
<evidence type="ECO:0000313" key="3">
    <source>
        <dbReference type="EMBL" id="MBD7961345.1"/>
    </source>
</evidence>
<proteinExistence type="predicted"/>